<evidence type="ECO:0000256" key="1">
    <source>
        <dbReference type="SAM" id="MobiDB-lite"/>
    </source>
</evidence>
<name>A0AA38R2P6_9PEZI</name>
<dbReference type="AlphaFoldDB" id="A0AA38R2P6"/>
<organism evidence="3 4">
    <name type="scientific">Coniochaeta hoffmannii</name>
    <dbReference type="NCBI Taxonomy" id="91930"/>
    <lineage>
        <taxon>Eukaryota</taxon>
        <taxon>Fungi</taxon>
        <taxon>Dikarya</taxon>
        <taxon>Ascomycota</taxon>
        <taxon>Pezizomycotina</taxon>
        <taxon>Sordariomycetes</taxon>
        <taxon>Sordariomycetidae</taxon>
        <taxon>Coniochaetales</taxon>
        <taxon>Coniochaetaceae</taxon>
        <taxon>Coniochaeta</taxon>
    </lineage>
</organism>
<dbReference type="EMBL" id="JANBVN010000260">
    <property type="protein sequence ID" value="KAJ9130634.1"/>
    <property type="molecule type" value="Genomic_DNA"/>
</dbReference>
<gene>
    <name evidence="3" type="ORF">NKR19_g9812</name>
</gene>
<feature type="region of interest" description="Disordered" evidence="1">
    <location>
        <begin position="251"/>
        <end position="296"/>
    </location>
</feature>
<proteinExistence type="predicted"/>
<protein>
    <submittedName>
        <fullName evidence="3">Mucin</fullName>
    </submittedName>
</protein>
<keyword evidence="4" id="KW-1185">Reference proteome</keyword>
<feature type="region of interest" description="Disordered" evidence="1">
    <location>
        <begin position="25"/>
        <end position="124"/>
    </location>
</feature>
<sequence length="471" mass="50470">MPYNTRRKSLSLPSLGIHIPVTHAARAAANRAAAASSASASPSPSTKTTPSSTPKSMAPPSREDRHASKRLKRAHSESEESDHEPPSGPLAKKRGSNLKFDHTPPPSPPPTDRASMEMTDSDDDKKIDMEDINDEIVEAVIVQLQNTGNRPHLVKELAAVLMQHLKIVQQSANPAAIISSRLSTYLKRPCWSALTPCPLAKELETVHPRRTYFYLSTCPHQPLPDPAHAAALSQLAGVQALARAIISPALSSASGPSASTNSEDADPESRRRELSPSPEVDLSSPEFDDVDDDIAMPSTPIGSLSLRGGYNYFTSNAADAKAAGAAGASTRHHHNRATSPPLEKDEKEFTQTADGLQKRKLRGELLSGDASEQPVASVEPDFSNKDDSGLFGGVRSPFLSAANAAAGSTGVTTVPNASFMTSPAMRPSVLPLNLSRKDTESDSWAKLDVFEWDRSPENIELEELDCLLNGY</sequence>
<evidence type="ECO:0000313" key="4">
    <source>
        <dbReference type="Proteomes" id="UP001174691"/>
    </source>
</evidence>
<feature type="domain" description="GDS1 winged helix" evidence="2">
    <location>
        <begin position="128"/>
        <end position="222"/>
    </location>
</feature>
<reference evidence="3" key="1">
    <citation type="submission" date="2022-07" db="EMBL/GenBank/DDBJ databases">
        <title>Fungi with potential for degradation of polypropylene.</title>
        <authorList>
            <person name="Gostincar C."/>
        </authorList>
    </citation>
    <scope>NUCLEOTIDE SEQUENCE</scope>
    <source>
        <strain evidence="3">EXF-13287</strain>
    </source>
</reference>
<feature type="region of interest" description="Disordered" evidence="1">
    <location>
        <begin position="324"/>
        <end position="359"/>
    </location>
</feature>
<evidence type="ECO:0000259" key="2">
    <source>
        <dbReference type="Pfam" id="PF25318"/>
    </source>
</evidence>
<dbReference type="InterPro" id="IPR057511">
    <property type="entry name" value="WH_GDS1"/>
</dbReference>
<feature type="compositionally biased region" description="Low complexity" evidence="1">
    <location>
        <begin position="25"/>
        <end position="60"/>
    </location>
</feature>
<evidence type="ECO:0000313" key="3">
    <source>
        <dbReference type="EMBL" id="KAJ9130634.1"/>
    </source>
</evidence>
<dbReference type="Proteomes" id="UP001174691">
    <property type="component" value="Unassembled WGS sequence"/>
</dbReference>
<dbReference type="Pfam" id="PF25318">
    <property type="entry name" value="WHD_GDS1"/>
    <property type="match status" value="1"/>
</dbReference>
<accession>A0AA38R2P6</accession>
<comment type="caution">
    <text evidence="3">The sequence shown here is derived from an EMBL/GenBank/DDBJ whole genome shotgun (WGS) entry which is preliminary data.</text>
</comment>